<proteinExistence type="inferred from homology"/>
<reference evidence="4 5" key="1">
    <citation type="submission" date="2024-02" db="EMBL/GenBank/DDBJ databases">
        <title>De novo assembly and annotation of 12 fungi associated with fruit tree decline syndrome in Ontario, Canada.</title>
        <authorList>
            <person name="Sulman M."/>
            <person name="Ellouze W."/>
            <person name="Ilyukhin E."/>
        </authorList>
    </citation>
    <scope>NUCLEOTIDE SEQUENCE [LARGE SCALE GENOMIC DNA]</scope>
    <source>
        <strain evidence="4 5">M42-189</strain>
    </source>
</reference>
<feature type="transmembrane region" description="Helical" evidence="3">
    <location>
        <begin position="187"/>
        <end position="209"/>
    </location>
</feature>
<feature type="transmembrane region" description="Helical" evidence="3">
    <location>
        <begin position="25"/>
        <end position="42"/>
    </location>
</feature>
<evidence type="ECO:0000256" key="2">
    <source>
        <dbReference type="ARBA" id="ARBA00006727"/>
    </source>
</evidence>
<feature type="transmembrane region" description="Helical" evidence="3">
    <location>
        <begin position="275"/>
        <end position="299"/>
    </location>
</feature>
<dbReference type="SUPFAM" id="SSF103473">
    <property type="entry name" value="MFS general substrate transporter"/>
    <property type="match status" value="1"/>
</dbReference>
<dbReference type="InterPro" id="IPR036259">
    <property type="entry name" value="MFS_trans_sf"/>
</dbReference>
<keyword evidence="3" id="KW-0472">Membrane</keyword>
<dbReference type="PANTHER" id="PTHR11360:SF315">
    <property type="entry name" value="TRANSPORTER MCH2-RELATED"/>
    <property type="match status" value="1"/>
</dbReference>
<dbReference type="Gene3D" id="1.20.1250.20">
    <property type="entry name" value="MFS general substrate transporter like domains"/>
    <property type="match status" value="2"/>
</dbReference>
<dbReference type="InterPro" id="IPR011701">
    <property type="entry name" value="MFS"/>
</dbReference>
<feature type="transmembrane region" description="Helical" evidence="3">
    <location>
        <begin position="112"/>
        <end position="135"/>
    </location>
</feature>
<feature type="transmembrane region" description="Helical" evidence="3">
    <location>
        <begin position="54"/>
        <end position="73"/>
    </location>
</feature>
<dbReference type="PANTHER" id="PTHR11360">
    <property type="entry name" value="MONOCARBOXYLATE TRANSPORTER"/>
    <property type="match status" value="1"/>
</dbReference>
<dbReference type="Proteomes" id="UP001521785">
    <property type="component" value="Unassembled WGS sequence"/>
</dbReference>
<name>A0ABR3S952_9PLEO</name>
<feature type="transmembrane region" description="Helical" evidence="3">
    <location>
        <begin position="252"/>
        <end position="269"/>
    </location>
</feature>
<feature type="transmembrane region" description="Helical" evidence="3">
    <location>
        <begin position="79"/>
        <end position="100"/>
    </location>
</feature>
<evidence type="ECO:0000313" key="5">
    <source>
        <dbReference type="Proteomes" id="UP001521785"/>
    </source>
</evidence>
<dbReference type="InterPro" id="IPR050327">
    <property type="entry name" value="Proton-linked_MCT"/>
</dbReference>
<evidence type="ECO:0000256" key="1">
    <source>
        <dbReference type="ARBA" id="ARBA00004141"/>
    </source>
</evidence>
<organism evidence="4 5">
    <name type="scientific">Paraconiothyrium brasiliense</name>
    <dbReference type="NCBI Taxonomy" id="300254"/>
    <lineage>
        <taxon>Eukaryota</taxon>
        <taxon>Fungi</taxon>
        <taxon>Dikarya</taxon>
        <taxon>Ascomycota</taxon>
        <taxon>Pezizomycotina</taxon>
        <taxon>Dothideomycetes</taxon>
        <taxon>Pleosporomycetidae</taxon>
        <taxon>Pleosporales</taxon>
        <taxon>Massarineae</taxon>
        <taxon>Didymosphaeriaceae</taxon>
        <taxon>Paraconiothyrium</taxon>
    </lineage>
</organism>
<comment type="subcellular location">
    <subcellularLocation>
        <location evidence="1">Membrane</location>
        <topology evidence="1">Multi-pass membrane protein</topology>
    </subcellularLocation>
</comment>
<evidence type="ECO:0000256" key="3">
    <source>
        <dbReference type="SAM" id="Phobius"/>
    </source>
</evidence>
<feature type="transmembrane region" description="Helical" evidence="3">
    <location>
        <begin position="221"/>
        <end position="240"/>
    </location>
</feature>
<comment type="similarity">
    <text evidence="2">Belongs to the major facilitator superfamily. Monocarboxylate porter (TC 2.A.1.13) family.</text>
</comment>
<keyword evidence="5" id="KW-1185">Reference proteome</keyword>
<keyword evidence="3" id="KW-0812">Transmembrane</keyword>
<dbReference type="Pfam" id="PF07690">
    <property type="entry name" value="MFS_1"/>
    <property type="match status" value="1"/>
</dbReference>
<evidence type="ECO:0008006" key="6">
    <source>
        <dbReference type="Google" id="ProtNLM"/>
    </source>
</evidence>
<dbReference type="EMBL" id="JAKJXO020000001">
    <property type="protein sequence ID" value="KAL1613226.1"/>
    <property type="molecule type" value="Genomic_DNA"/>
</dbReference>
<feature type="transmembrane region" description="Helical" evidence="3">
    <location>
        <begin position="147"/>
        <end position="166"/>
    </location>
</feature>
<comment type="caution">
    <text evidence="4">The sequence shown here is derived from an EMBL/GenBank/DDBJ whole genome shotgun (WGS) entry which is preliminary data.</text>
</comment>
<keyword evidence="3" id="KW-1133">Transmembrane helix</keyword>
<accession>A0ABR3S952</accession>
<gene>
    <name evidence="4" type="ORF">SLS60_001458</name>
</gene>
<evidence type="ECO:0000313" key="4">
    <source>
        <dbReference type="EMBL" id="KAL1613226.1"/>
    </source>
</evidence>
<protein>
    <recommendedName>
        <fullName evidence="6">Major facilitator superfamily (MFS) profile domain-containing protein</fullName>
    </recommendedName>
</protein>
<sequence>MASYSVYLAYYLSHETFPHAKTLDFAYIGGLNFSMAMLVAPLTNLATRRVSVKLPMSLGIALFSGGFLAGSFSTKIVHLYLFQGVFVGVGVGLIWVPASAIIPQWFTTKRSLANGICAAGSGVGGLIMCFSTEAMLSSLGLAWTMRITLVIILVVLVPATVLIQPCNTNDQPLQRMFDWHLLKRYQVLLLLAWSLVIMFGYITLMFSLSDYALSVGQSQKASATVAAVLNLGCAVGRPFIGFASDRYGRIRVAGIVTFACSLLVFTVWLPTMSFVALLVFAFTGGAALGIFWVTIGPLAAEVVDLRDVTSFLSLSSLTVVLPCSCKLSLWPASQDVLS</sequence>